<reference evidence="2 3" key="1">
    <citation type="submission" date="2017-09" db="EMBL/GenBank/DDBJ databases">
        <title>Genome sequencing of Besnoitia besnoiti strain Bb-Ger1.</title>
        <authorList>
            <person name="Schares G."/>
            <person name="Venepally P."/>
            <person name="Lorenzi H.A."/>
        </authorList>
    </citation>
    <scope>NUCLEOTIDE SEQUENCE [LARGE SCALE GENOMIC DNA]</scope>
    <source>
        <strain evidence="2 3">Bb-Ger1</strain>
    </source>
</reference>
<feature type="compositionally biased region" description="Polar residues" evidence="1">
    <location>
        <begin position="51"/>
        <end position="70"/>
    </location>
</feature>
<feature type="region of interest" description="Disordered" evidence="1">
    <location>
        <begin position="395"/>
        <end position="423"/>
    </location>
</feature>
<dbReference type="OrthoDB" id="330331at2759"/>
<comment type="caution">
    <text evidence="2">The sequence shown here is derived from an EMBL/GenBank/DDBJ whole genome shotgun (WGS) entry which is preliminary data.</text>
</comment>
<dbReference type="KEGG" id="bbes:BESB_033400"/>
<dbReference type="VEuPathDB" id="ToxoDB:BESB_033400"/>
<feature type="region of interest" description="Disordered" evidence="1">
    <location>
        <begin position="322"/>
        <end position="352"/>
    </location>
</feature>
<sequence length="1499" mass="161103">MYPAARLSFPRGGAKAHHWRPGGGGSELTHDSVCAASRFRPLLRFPHTESNHYSPFPGTQRQAASTSVSASAGHLPAQTHDESAQPLSTGDPGRCHRCRWLRDWLQDMPHLSAANLRDAVSASHLLVATPPSPRFFEAGRRHRHFSALSSAASVATAEATASSPAPTGRAHSPSGADSSTAPEGRTRLSVSAGGNVLEAGGDPHAAGRPAEESLGSLRASRPGCAAVDQFHVDDPETARDRETLPRARDAAVVGFPPVSTGCGSRGFISEAKAEELLLAEGSHLDKCVGGFEGAWEVLEHVSRQQGPAHAPGSVVALRAPGAPTQTRANSDGKAQTTLAGGHEGALSAAPAASSTGGLLESAVGEAVQTKHRCSLADRELRACLEDIAQHSFKDADGVAGRREDPGPSGGALRGKAGHTDADQEAPSFGVSALLLNCSLGLPRGEVVFDLLPDGEPLWKRLARLPEGIGSASGCGSSKAASASQGFHADFQRELDRISDTRGPPGNYENLLMPIFYRGVAHSRTAETRPAAENGASAHADGRWLDSDCPEKGLSDTILFYPIFSAGSSIRALLPFLASGCARLGSRSARQWRGAAGDASAAHCPSLRPRSAPPSPAPSSSPCAKDFLSPLLGRLACLEPTENLFLLLALSAIPARFSGLPPSPRWQPNRRTAAVAARVVGQKSPCTSEQTESAADSAGVERLGDFSDAFRRIVRRGTDSLPSLHPHLILDVLSVCLRVSRLSGALQVMPATGRHTEEPWRMRRPARWEQQVSPSSEFALVLEALFPRVVALAAPHREESDAEAPELWRDAGAEEPSTPRPDGHHVGPQSAETNVSPLELPIRSVVTFIAILRSIRGHSRLPEHLGDAMTRLTDYCCARIHQLSAADVTNLVSALSPRSEDKHVAASDEFSLFLLAKCIQERPERLKPAWVTLVIDAYTRAGLEDSLFYESLSEQVKCQFAEFTSNELVTILSGLQRVRFRDEELLTKVFSRLERDAAAELQAVPVCSDLSRWAAACGAPACGSPHQQYMFFSRGSGRVPRLPSRAVLQTAINTAGLLNFTLFPLRHLWSLYLKHLHEEVSELERCIQASALKRKALMHDVSALVPQVVLQQPLEAARFIDLWLRLCAPVLVGEMKQRLGAPAQRHRLLCEAYAAGLLPPTIDTAGRREGLERVDEALQQATAGHDRDSWAPESSTFHVDVASALLCLSVRYEAEVRVARLFILDLIVTLPPELERAFAAEKHARYIEVTGLEADSGHEAEAGRSHDVTSLDSTSYLDCVEIKYSTSSHAADSEGLRAAIGAPIYATDFPEVEGFSASDPRAPHEPFADHGLGCVPIDLRHLGSKRGLSPGRQPPVREKAARAAVPAEQKPFEEYWMPRRGPARLKTLVAQGLSTQAEEPRQSLETLSERLRMPSCPPAPHDAAGAFAACPGGRGSWILQGDHAAAEVTSPRTRQDLDGAPVPELHTSPSAREAARHIEDPWSVRERKKKELPFESPAEW</sequence>
<dbReference type="GeneID" id="40308321"/>
<feature type="region of interest" description="Disordered" evidence="1">
    <location>
        <begin position="50"/>
        <end position="92"/>
    </location>
</feature>
<feature type="compositionally biased region" description="Basic and acidic residues" evidence="1">
    <location>
        <begin position="1472"/>
        <end position="1492"/>
    </location>
</feature>
<dbReference type="EMBL" id="NWUJ01000002">
    <property type="protein sequence ID" value="PFH36882.1"/>
    <property type="molecule type" value="Genomic_DNA"/>
</dbReference>
<dbReference type="Proteomes" id="UP000224006">
    <property type="component" value="Chromosome II"/>
</dbReference>
<accession>A0A2A9MMT4</accession>
<keyword evidence="3" id="KW-1185">Reference proteome</keyword>
<evidence type="ECO:0000256" key="1">
    <source>
        <dbReference type="SAM" id="MobiDB-lite"/>
    </source>
</evidence>
<feature type="compositionally biased region" description="Basic and acidic residues" evidence="1">
    <location>
        <begin position="395"/>
        <end position="405"/>
    </location>
</feature>
<evidence type="ECO:0000313" key="2">
    <source>
        <dbReference type="EMBL" id="PFH36882.1"/>
    </source>
</evidence>
<evidence type="ECO:0000313" key="3">
    <source>
        <dbReference type="Proteomes" id="UP000224006"/>
    </source>
</evidence>
<name>A0A2A9MMT4_BESBE</name>
<organism evidence="2 3">
    <name type="scientific">Besnoitia besnoiti</name>
    <name type="common">Apicomplexan protozoan</name>
    <dbReference type="NCBI Taxonomy" id="94643"/>
    <lineage>
        <taxon>Eukaryota</taxon>
        <taxon>Sar</taxon>
        <taxon>Alveolata</taxon>
        <taxon>Apicomplexa</taxon>
        <taxon>Conoidasida</taxon>
        <taxon>Coccidia</taxon>
        <taxon>Eucoccidiorida</taxon>
        <taxon>Eimeriorina</taxon>
        <taxon>Sarcocystidae</taxon>
        <taxon>Besnoitia</taxon>
    </lineage>
</organism>
<feature type="region of interest" description="Disordered" evidence="1">
    <location>
        <begin position="157"/>
        <end position="218"/>
    </location>
</feature>
<feature type="region of interest" description="Disordered" evidence="1">
    <location>
        <begin position="1446"/>
        <end position="1499"/>
    </location>
</feature>
<feature type="region of interest" description="Disordered" evidence="1">
    <location>
        <begin position="1"/>
        <end position="27"/>
    </location>
</feature>
<feature type="region of interest" description="Disordered" evidence="1">
    <location>
        <begin position="811"/>
        <end position="833"/>
    </location>
</feature>
<dbReference type="RefSeq" id="XP_029220891.1">
    <property type="nucleotide sequence ID" value="XM_029361926.1"/>
</dbReference>
<feature type="compositionally biased region" description="Low complexity" evidence="1">
    <location>
        <begin position="157"/>
        <end position="167"/>
    </location>
</feature>
<gene>
    <name evidence="2" type="ORF">BESB_033400</name>
</gene>
<proteinExistence type="predicted"/>
<protein>
    <submittedName>
        <fullName evidence="2">Uncharacterized protein</fullName>
    </submittedName>
</protein>
<feature type="compositionally biased region" description="Polar residues" evidence="1">
    <location>
        <begin position="323"/>
        <end position="338"/>
    </location>
</feature>
<feature type="region of interest" description="Disordered" evidence="1">
    <location>
        <begin position="1344"/>
        <end position="1364"/>
    </location>
</feature>